<dbReference type="Pfam" id="PF00571">
    <property type="entry name" value="CBS"/>
    <property type="match status" value="2"/>
</dbReference>
<evidence type="ECO:0000256" key="6">
    <source>
        <dbReference type="ARBA" id="ARBA00022989"/>
    </source>
</evidence>
<evidence type="ECO:0000256" key="11">
    <source>
        <dbReference type="SAM" id="Phobius"/>
    </source>
</evidence>
<evidence type="ECO:0000256" key="2">
    <source>
        <dbReference type="ARBA" id="ARBA00006446"/>
    </source>
</evidence>
<evidence type="ECO:0000256" key="7">
    <source>
        <dbReference type="ARBA" id="ARBA00023122"/>
    </source>
</evidence>
<evidence type="ECO:0000256" key="3">
    <source>
        <dbReference type="ARBA" id="ARBA00022475"/>
    </source>
</evidence>
<evidence type="ECO:0000313" key="15">
    <source>
        <dbReference type="Proteomes" id="UP000598467"/>
    </source>
</evidence>
<accession>A0A926S5W7</accession>
<dbReference type="Gene3D" id="3.30.465.10">
    <property type="match status" value="1"/>
</dbReference>
<evidence type="ECO:0000256" key="5">
    <source>
        <dbReference type="ARBA" id="ARBA00022737"/>
    </source>
</evidence>
<comment type="caution">
    <text evidence="14">The sequence shown here is derived from an EMBL/GenBank/DDBJ whole genome shotgun (WGS) entry which is preliminary data.</text>
</comment>
<dbReference type="PROSITE" id="PS51371">
    <property type="entry name" value="CBS"/>
    <property type="match status" value="2"/>
</dbReference>
<evidence type="ECO:0000256" key="10">
    <source>
        <dbReference type="PROSITE-ProRule" id="PRU01193"/>
    </source>
</evidence>
<keyword evidence="7 9" id="KW-0129">CBS domain</keyword>
<dbReference type="FunFam" id="3.10.580.10:FF:000002">
    <property type="entry name" value="Magnesium/cobalt efflux protein CorC"/>
    <property type="match status" value="1"/>
</dbReference>
<evidence type="ECO:0000313" key="14">
    <source>
        <dbReference type="EMBL" id="MBD1546921.1"/>
    </source>
</evidence>
<dbReference type="SMART" id="SM00116">
    <property type="entry name" value="CBS"/>
    <property type="match status" value="2"/>
</dbReference>
<feature type="domain" description="CBS" evidence="12">
    <location>
        <begin position="278"/>
        <end position="335"/>
    </location>
</feature>
<feature type="transmembrane region" description="Helical" evidence="11">
    <location>
        <begin position="6"/>
        <end position="25"/>
    </location>
</feature>
<keyword evidence="4 10" id="KW-0812">Transmembrane</keyword>
<keyword evidence="5" id="KW-0677">Repeat</keyword>
<dbReference type="InterPro" id="IPR044751">
    <property type="entry name" value="Ion_transp-like_CBS"/>
</dbReference>
<dbReference type="PROSITE" id="PS51846">
    <property type="entry name" value="CNNM"/>
    <property type="match status" value="1"/>
</dbReference>
<keyword evidence="3" id="KW-1003">Cell membrane</keyword>
<dbReference type="Pfam" id="PF01595">
    <property type="entry name" value="CNNM"/>
    <property type="match status" value="1"/>
</dbReference>
<dbReference type="InterPro" id="IPR000644">
    <property type="entry name" value="CBS_dom"/>
</dbReference>
<feature type="transmembrane region" description="Helical" evidence="11">
    <location>
        <begin position="92"/>
        <end position="112"/>
    </location>
</feature>
<dbReference type="InterPro" id="IPR002550">
    <property type="entry name" value="CNNM"/>
</dbReference>
<dbReference type="CDD" id="cd04590">
    <property type="entry name" value="CBS_pair_CorC_HlyC_assoc"/>
    <property type="match status" value="1"/>
</dbReference>
<dbReference type="Proteomes" id="UP000598467">
    <property type="component" value="Unassembled WGS sequence"/>
</dbReference>
<gene>
    <name evidence="14" type="ORF">HK439_11655</name>
</gene>
<reference evidence="14" key="1">
    <citation type="submission" date="2020-05" db="EMBL/GenBank/DDBJ databases">
        <title>Identification of trans-AT polyketide cluster in two marine bacteria, producers of a novel glutaramide-containing polyketide sesbanimide D and analogs.</title>
        <authorList>
            <person name="Kacar D."/>
            <person name="Rodriguez P."/>
            <person name="Canedo L."/>
            <person name="Gonzalez E."/>
            <person name="Galan B."/>
            <person name="De La Calle F."/>
            <person name="Garcia J.L."/>
        </authorList>
    </citation>
    <scope>NUCLEOTIDE SEQUENCE</scope>
    <source>
        <strain evidence="14">PHM038</strain>
    </source>
</reference>
<evidence type="ECO:0000259" key="12">
    <source>
        <dbReference type="PROSITE" id="PS51371"/>
    </source>
</evidence>
<dbReference type="GO" id="GO:0005886">
    <property type="term" value="C:plasma membrane"/>
    <property type="evidence" value="ECO:0007669"/>
    <property type="project" value="UniProtKB-SubCell"/>
</dbReference>
<feature type="transmembrane region" description="Helical" evidence="11">
    <location>
        <begin position="124"/>
        <end position="146"/>
    </location>
</feature>
<evidence type="ECO:0000256" key="8">
    <source>
        <dbReference type="ARBA" id="ARBA00023136"/>
    </source>
</evidence>
<dbReference type="PANTHER" id="PTHR22777">
    <property type="entry name" value="HEMOLYSIN-RELATED"/>
    <property type="match status" value="1"/>
</dbReference>
<feature type="domain" description="CBS" evidence="12">
    <location>
        <begin position="210"/>
        <end position="270"/>
    </location>
</feature>
<dbReference type="EMBL" id="JABFCZ010000011">
    <property type="protein sequence ID" value="MBD1546921.1"/>
    <property type="molecule type" value="Genomic_DNA"/>
</dbReference>
<dbReference type="AlphaFoldDB" id="A0A926S5W7"/>
<keyword evidence="6 10" id="KW-1133">Transmembrane helix</keyword>
<proteinExistence type="inferred from homology"/>
<dbReference type="InterPro" id="IPR016169">
    <property type="entry name" value="FAD-bd_PCMH_sub2"/>
</dbReference>
<comment type="similarity">
    <text evidence="2">Belongs to the UPF0053 family. Hemolysin C subfamily.</text>
</comment>
<dbReference type="Gene3D" id="3.10.580.10">
    <property type="entry name" value="CBS-domain"/>
    <property type="match status" value="1"/>
</dbReference>
<protein>
    <submittedName>
        <fullName evidence="14">HlyC/CorC family transporter</fullName>
    </submittedName>
</protein>
<dbReference type="InterPro" id="IPR036318">
    <property type="entry name" value="FAD-bd_PCMH-like_sf"/>
</dbReference>
<sequence length="446" mass="48524">MMELTLWLAIAAVFILLFLSGFFSGSETALTAASRARIHQLEKTGDGKAQTVSRLISSRERLIGALLLGNNLVNILASALATSVFLTLFGQAGVAFATLVMTALVVVFAEVLPKTWAISNPERFALAVAPVVNVIVAVFGPVVIGVEAIVRVMLRLVGVNVGEDASILSAHEELRGAVDLQHKEGGLVKAERDRLGGVLDLAELEVSDVMVHRTNMVALNTEEDLPKLIEQALSSPYTRLPLWRGESDNFVGVLHAKDLLRALHAAGGDFSKIDLLQIATPPWFVPDTTSLQDQLNAFLRHKAHFALVVDEYGEVMGLVTLEDILEEIVGEIADEHDVELEGVRPQADGSVIVDGSVPIRDLNRATDWRLPDDEATTIAGLVIHEARMIPEERQIFTFYGFRFTVLRREKNRITRLRIMPLGQKPNLLAAGAAQTPPPPTVPASKT</sequence>
<dbReference type="SUPFAM" id="SSF56176">
    <property type="entry name" value="FAD-binding/transporter-associated domain-like"/>
    <property type="match status" value="1"/>
</dbReference>
<evidence type="ECO:0000256" key="1">
    <source>
        <dbReference type="ARBA" id="ARBA00004651"/>
    </source>
</evidence>
<evidence type="ECO:0000256" key="9">
    <source>
        <dbReference type="PROSITE-ProRule" id="PRU00703"/>
    </source>
</evidence>
<comment type="subcellular location">
    <subcellularLocation>
        <location evidence="1">Cell membrane</location>
        <topology evidence="1">Multi-pass membrane protein</topology>
    </subcellularLocation>
</comment>
<dbReference type="RefSeq" id="WP_190291668.1">
    <property type="nucleotide sequence ID" value="NZ_JABFCZ010000011.1"/>
</dbReference>
<keyword evidence="8 10" id="KW-0472">Membrane</keyword>
<dbReference type="InterPro" id="IPR046342">
    <property type="entry name" value="CBS_dom_sf"/>
</dbReference>
<evidence type="ECO:0000256" key="4">
    <source>
        <dbReference type="ARBA" id="ARBA00022692"/>
    </source>
</evidence>
<dbReference type="InterPro" id="IPR005170">
    <property type="entry name" value="Transptr-assoc_dom"/>
</dbReference>
<dbReference type="Pfam" id="PF03471">
    <property type="entry name" value="CorC_HlyC"/>
    <property type="match status" value="1"/>
</dbReference>
<organism evidence="14 15">
    <name type="scientific">Roseibium aggregatum</name>
    <dbReference type="NCBI Taxonomy" id="187304"/>
    <lineage>
        <taxon>Bacteria</taxon>
        <taxon>Pseudomonadati</taxon>
        <taxon>Pseudomonadota</taxon>
        <taxon>Alphaproteobacteria</taxon>
        <taxon>Hyphomicrobiales</taxon>
        <taxon>Stappiaceae</taxon>
        <taxon>Roseibium</taxon>
    </lineage>
</organism>
<dbReference type="SMART" id="SM01091">
    <property type="entry name" value="CorC_HlyC"/>
    <property type="match status" value="1"/>
</dbReference>
<name>A0A926S5W7_9HYPH</name>
<evidence type="ECO:0000259" key="13">
    <source>
        <dbReference type="PROSITE" id="PS51846"/>
    </source>
</evidence>
<dbReference type="SUPFAM" id="SSF54631">
    <property type="entry name" value="CBS-domain pair"/>
    <property type="match status" value="1"/>
</dbReference>
<feature type="transmembrane region" description="Helical" evidence="11">
    <location>
        <begin position="62"/>
        <end position="86"/>
    </location>
</feature>
<dbReference type="GO" id="GO:0050660">
    <property type="term" value="F:flavin adenine dinucleotide binding"/>
    <property type="evidence" value="ECO:0007669"/>
    <property type="project" value="InterPro"/>
</dbReference>
<dbReference type="PANTHER" id="PTHR22777:SF32">
    <property type="entry name" value="UPF0053 INNER MEMBRANE PROTEIN YFJD"/>
    <property type="match status" value="1"/>
</dbReference>
<feature type="domain" description="CNNM transmembrane" evidence="13">
    <location>
        <begin position="2"/>
        <end position="191"/>
    </location>
</feature>